<dbReference type="PROSITE" id="PS50082">
    <property type="entry name" value="WD_REPEATS_2"/>
    <property type="match status" value="4"/>
</dbReference>
<feature type="repeat" description="WD" evidence="1">
    <location>
        <begin position="326"/>
        <end position="356"/>
    </location>
</feature>
<dbReference type="PANTHER" id="PTHR22844">
    <property type="entry name" value="F-BOX AND WD40 DOMAIN PROTEIN"/>
    <property type="match status" value="1"/>
</dbReference>
<name>A0AAE1K967_9FABA</name>
<comment type="caution">
    <text evidence="3">The sequence shown here is derived from an EMBL/GenBank/DDBJ whole genome shotgun (WGS) entry which is preliminary data.</text>
</comment>
<dbReference type="EMBL" id="JAWXYG010000007">
    <property type="protein sequence ID" value="KAK4267425.1"/>
    <property type="molecule type" value="Genomic_DNA"/>
</dbReference>
<organism evidence="3 4">
    <name type="scientific">Acacia crassicarpa</name>
    <name type="common">northern wattle</name>
    <dbReference type="NCBI Taxonomy" id="499986"/>
    <lineage>
        <taxon>Eukaryota</taxon>
        <taxon>Viridiplantae</taxon>
        <taxon>Streptophyta</taxon>
        <taxon>Embryophyta</taxon>
        <taxon>Tracheophyta</taxon>
        <taxon>Spermatophyta</taxon>
        <taxon>Magnoliopsida</taxon>
        <taxon>eudicotyledons</taxon>
        <taxon>Gunneridae</taxon>
        <taxon>Pentapetalae</taxon>
        <taxon>rosids</taxon>
        <taxon>fabids</taxon>
        <taxon>Fabales</taxon>
        <taxon>Fabaceae</taxon>
        <taxon>Caesalpinioideae</taxon>
        <taxon>mimosoid clade</taxon>
        <taxon>Acacieae</taxon>
        <taxon>Acacia</taxon>
    </lineage>
</organism>
<protein>
    <submittedName>
        <fullName evidence="3">Uncharacterized protein</fullName>
    </submittedName>
</protein>
<evidence type="ECO:0000256" key="2">
    <source>
        <dbReference type="SAM" id="MobiDB-lite"/>
    </source>
</evidence>
<keyword evidence="1" id="KW-0853">WD repeat</keyword>
<reference evidence="3" key="1">
    <citation type="submission" date="2023-10" db="EMBL/GenBank/DDBJ databases">
        <title>Chromosome-level genome of the transformable northern wattle, Acacia crassicarpa.</title>
        <authorList>
            <person name="Massaro I."/>
            <person name="Sinha N.R."/>
            <person name="Poethig S."/>
            <person name="Leichty A.R."/>
        </authorList>
    </citation>
    <scope>NUCLEOTIDE SEQUENCE</scope>
    <source>
        <strain evidence="3">Acra3RX</strain>
        <tissue evidence="3">Leaf</tissue>
    </source>
</reference>
<dbReference type="AlphaFoldDB" id="A0AAE1K967"/>
<evidence type="ECO:0000313" key="3">
    <source>
        <dbReference type="EMBL" id="KAK4267425.1"/>
    </source>
</evidence>
<evidence type="ECO:0000313" key="4">
    <source>
        <dbReference type="Proteomes" id="UP001293593"/>
    </source>
</evidence>
<feature type="repeat" description="WD" evidence="1">
    <location>
        <begin position="191"/>
        <end position="232"/>
    </location>
</feature>
<dbReference type="PROSITE" id="PS50294">
    <property type="entry name" value="WD_REPEATS_REGION"/>
    <property type="match status" value="2"/>
</dbReference>
<feature type="repeat" description="WD" evidence="1">
    <location>
        <begin position="280"/>
        <end position="311"/>
    </location>
</feature>
<gene>
    <name evidence="3" type="ORF">QN277_024208</name>
</gene>
<keyword evidence="4" id="KW-1185">Reference proteome</keyword>
<dbReference type="InterPro" id="IPR015943">
    <property type="entry name" value="WD40/YVTN_repeat-like_dom_sf"/>
</dbReference>
<feature type="repeat" description="WD" evidence="1">
    <location>
        <begin position="233"/>
        <end position="263"/>
    </location>
</feature>
<dbReference type="InterPro" id="IPR036322">
    <property type="entry name" value="WD40_repeat_dom_sf"/>
</dbReference>
<proteinExistence type="predicted"/>
<dbReference type="SMART" id="SM00320">
    <property type="entry name" value="WD40"/>
    <property type="match status" value="7"/>
</dbReference>
<dbReference type="InterPro" id="IPR045182">
    <property type="entry name" value="JINGUBANG-like"/>
</dbReference>
<dbReference type="SUPFAM" id="SSF50978">
    <property type="entry name" value="WD40 repeat-like"/>
    <property type="match status" value="1"/>
</dbReference>
<dbReference type="Pfam" id="PF00400">
    <property type="entry name" value="WD40"/>
    <property type="match status" value="5"/>
</dbReference>
<evidence type="ECO:0000256" key="1">
    <source>
        <dbReference type="PROSITE-ProRule" id="PRU00221"/>
    </source>
</evidence>
<feature type="region of interest" description="Disordered" evidence="2">
    <location>
        <begin position="23"/>
        <end position="80"/>
    </location>
</feature>
<dbReference type="Proteomes" id="UP001293593">
    <property type="component" value="Unassembled WGS sequence"/>
</dbReference>
<dbReference type="Gene3D" id="2.130.10.10">
    <property type="entry name" value="YVTN repeat-like/Quinoprotein amine dehydrogenase"/>
    <property type="match status" value="3"/>
</dbReference>
<dbReference type="PANTHER" id="PTHR22844:SF342">
    <property type="entry name" value="AND WD40 DOMAIN PROTEIN, PUTATIVE-RELATED"/>
    <property type="match status" value="1"/>
</dbReference>
<accession>A0AAE1K967</accession>
<sequence>MDSTDDDPTPSFSFRCTTQTATTLLRSRSTKEPPPFSDFLHSPPRLSCPTLSPSLRASPLHHPHTTNTTKVSSDSRDEPQTTYHCASSVLRKDGQILSVSLSNGLVYTGSDSNVIRVWKLPEFTECGQLRTKACRVVAIQVFNDTVYAAYGDGKIRLWRRTWDRALKHVRFATIPKKVGSVRSYILGRDKTMKHQGQITSMAINTVEDIIYTASIDKTVKVWRISDLKCIETIKAHHEPINAVIVSDDSVLYTASDDATVRVWRRNFCSHDMPHSLTVTLHAKSSPVKALTLTSDGSVLYGGCSDGYIHFWLKGWFAGQLQYGGSIQGHTHAVLCLASVANYVVSGSADSASRIWEREQDGQHTCLAVLVGHRGPIRCIAAFVGGRFGEDNEDSCSVCTGSLDGVLKQWRVAKTRKWDSNQCSVQDEGGKYFAL</sequence>
<dbReference type="InterPro" id="IPR001680">
    <property type="entry name" value="WD40_rpt"/>
</dbReference>